<dbReference type="EMBL" id="CP025543">
    <property type="protein sequence ID" value="AUM62788.1"/>
    <property type="molecule type" value="Genomic_DNA"/>
</dbReference>
<reference evidence="1 2" key="1">
    <citation type="submission" date="2017-12" db="EMBL/GenBank/DDBJ databases">
        <title>Complete genome sequence of Spiroplasma monobiae MQ-1 (ATCC 33825).</title>
        <authorList>
            <person name="Tsai Y.-M."/>
            <person name="Lo W.-S."/>
            <person name="Wu P.-S."/>
            <person name="Cho S.-T."/>
            <person name="Kuo C.-H."/>
        </authorList>
    </citation>
    <scope>NUCLEOTIDE SEQUENCE [LARGE SCALE GENOMIC DNA]</scope>
    <source>
        <strain evidence="1 2">MQ-1</strain>
    </source>
</reference>
<dbReference type="KEGG" id="smoo:SMONO_v1c05390"/>
<keyword evidence="2" id="KW-1185">Reference proteome</keyword>
<protein>
    <submittedName>
        <fullName evidence="1">Uncharacterized protein</fullName>
    </submittedName>
</protein>
<evidence type="ECO:0000313" key="2">
    <source>
        <dbReference type="Proteomes" id="UP000234790"/>
    </source>
</evidence>
<proteinExistence type="predicted"/>
<sequence length="113" mass="13352">MYYINLLDDLYCVYNFEDSFLIAKFNSFEDARSYVTSINGIVILNENDKTKFNKEEFLIEEKRRLNIEVIDIVPEIENVNDTPVEFIEEIETQEKSLIMKNSKKNRKGSKVTI</sequence>
<dbReference type="Proteomes" id="UP000234790">
    <property type="component" value="Chromosome"/>
</dbReference>
<gene>
    <name evidence="1" type="ORF">SMONO_v1c05390</name>
</gene>
<dbReference type="RefSeq" id="WP_101780840.1">
    <property type="nucleotide sequence ID" value="NZ_CP025543.1"/>
</dbReference>
<accession>A0A2K9LUR4</accession>
<evidence type="ECO:0000313" key="1">
    <source>
        <dbReference type="EMBL" id="AUM62788.1"/>
    </source>
</evidence>
<dbReference type="AlphaFoldDB" id="A0A2K9LUR4"/>
<name>A0A2K9LUR4_SPISQ</name>
<organism evidence="1 2">
    <name type="scientific">Spiroplasma monobiae MQ-1</name>
    <dbReference type="NCBI Taxonomy" id="1336748"/>
    <lineage>
        <taxon>Bacteria</taxon>
        <taxon>Bacillati</taxon>
        <taxon>Mycoplasmatota</taxon>
        <taxon>Mollicutes</taxon>
        <taxon>Entomoplasmatales</taxon>
        <taxon>Spiroplasmataceae</taxon>
        <taxon>Spiroplasma</taxon>
    </lineage>
</organism>